<dbReference type="EMBL" id="QGKW02001660">
    <property type="protein sequence ID" value="KAF2577894.1"/>
    <property type="molecule type" value="Genomic_DNA"/>
</dbReference>
<accession>A0A8S9J773</accession>
<dbReference type="GO" id="GO:0042132">
    <property type="term" value="F:fructose 1,6-bisphosphate 1-phosphatase activity"/>
    <property type="evidence" value="ECO:0007669"/>
    <property type="project" value="TreeGrafter"/>
</dbReference>
<evidence type="ECO:0000313" key="5">
    <source>
        <dbReference type="Proteomes" id="UP000712281"/>
    </source>
</evidence>
<dbReference type="Gene3D" id="3.30.540.10">
    <property type="entry name" value="Fructose-1,6-Bisphosphatase, subunit A, domain 1"/>
    <property type="match status" value="1"/>
</dbReference>
<protein>
    <submittedName>
        <fullName evidence="4">Uncharacterized protein</fullName>
    </submittedName>
</protein>
<comment type="pathway">
    <text evidence="1">Carbohydrate biosynthesis; Calvin cycle.</text>
</comment>
<keyword evidence="3" id="KW-0460">Magnesium</keyword>
<evidence type="ECO:0000256" key="3">
    <source>
        <dbReference type="ARBA" id="ARBA00022842"/>
    </source>
</evidence>
<dbReference type="GO" id="GO:0005829">
    <property type="term" value="C:cytosol"/>
    <property type="evidence" value="ECO:0007669"/>
    <property type="project" value="TreeGrafter"/>
</dbReference>
<comment type="caution">
    <text evidence="4">The sequence shown here is derived from an EMBL/GenBank/DDBJ whole genome shotgun (WGS) entry which is preliminary data.</text>
</comment>
<dbReference type="GO" id="GO:0005986">
    <property type="term" value="P:sucrose biosynthetic process"/>
    <property type="evidence" value="ECO:0007669"/>
    <property type="project" value="TreeGrafter"/>
</dbReference>
<dbReference type="AlphaFoldDB" id="A0A8S9J773"/>
<name>A0A8S9J773_BRACR</name>
<proteinExistence type="predicted"/>
<dbReference type="GO" id="GO:0030388">
    <property type="term" value="P:fructose 1,6-bisphosphate metabolic process"/>
    <property type="evidence" value="ECO:0007669"/>
    <property type="project" value="TreeGrafter"/>
</dbReference>
<evidence type="ECO:0000313" key="4">
    <source>
        <dbReference type="EMBL" id="KAF2577894.1"/>
    </source>
</evidence>
<dbReference type="GO" id="GO:0006094">
    <property type="term" value="P:gluconeogenesis"/>
    <property type="evidence" value="ECO:0007669"/>
    <property type="project" value="TreeGrafter"/>
</dbReference>
<dbReference type="PANTHER" id="PTHR11556:SF1">
    <property type="entry name" value="FRUCTOSE-BISPHOSPHATASE"/>
    <property type="match status" value="1"/>
</dbReference>
<dbReference type="Proteomes" id="UP000712281">
    <property type="component" value="Unassembled WGS sequence"/>
</dbReference>
<keyword evidence="2" id="KW-0479">Metal-binding</keyword>
<dbReference type="Gene3D" id="3.40.190.80">
    <property type="match status" value="1"/>
</dbReference>
<dbReference type="SUPFAM" id="SSF56655">
    <property type="entry name" value="Carbohydrate phosphatase"/>
    <property type="match status" value="1"/>
</dbReference>
<dbReference type="PANTHER" id="PTHR11556">
    <property type="entry name" value="FRUCTOSE-1,6-BISPHOSPHATASE-RELATED"/>
    <property type="match status" value="1"/>
</dbReference>
<dbReference type="GO" id="GO:0046872">
    <property type="term" value="F:metal ion binding"/>
    <property type="evidence" value="ECO:0007669"/>
    <property type="project" value="UniProtKB-KW"/>
</dbReference>
<gene>
    <name evidence="4" type="ORF">F2Q68_00001935</name>
</gene>
<dbReference type="GO" id="GO:0006002">
    <property type="term" value="P:fructose 6-phosphate metabolic process"/>
    <property type="evidence" value="ECO:0007669"/>
    <property type="project" value="TreeGrafter"/>
</dbReference>
<organism evidence="4 5">
    <name type="scientific">Brassica cretica</name>
    <name type="common">Mustard</name>
    <dbReference type="NCBI Taxonomy" id="69181"/>
    <lineage>
        <taxon>Eukaryota</taxon>
        <taxon>Viridiplantae</taxon>
        <taxon>Streptophyta</taxon>
        <taxon>Embryophyta</taxon>
        <taxon>Tracheophyta</taxon>
        <taxon>Spermatophyta</taxon>
        <taxon>Magnoliopsida</taxon>
        <taxon>eudicotyledons</taxon>
        <taxon>Gunneridae</taxon>
        <taxon>Pentapetalae</taxon>
        <taxon>rosids</taxon>
        <taxon>malvids</taxon>
        <taxon>Brassicales</taxon>
        <taxon>Brassicaceae</taxon>
        <taxon>Brassiceae</taxon>
        <taxon>Brassica</taxon>
    </lineage>
</organism>
<evidence type="ECO:0000256" key="2">
    <source>
        <dbReference type="ARBA" id="ARBA00022723"/>
    </source>
</evidence>
<dbReference type="InterPro" id="IPR000146">
    <property type="entry name" value="FBPase_class-1"/>
</dbReference>
<dbReference type="GO" id="GO:0006000">
    <property type="term" value="P:fructose metabolic process"/>
    <property type="evidence" value="ECO:0007669"/>
    <property type="project" value="TreeGrafter"/>
</dbReference>
<reference evidence="4" key="1">
    <citation type="submission" date="2019-12" db="EMBL/GenBank/DDBJ databases">
        <title>Genome sequencing and annotation of Brassica cretica.</title>
        <authorList>
            <person name="Studholme D.J."/>
            <person name="Sarris P.F."/>
        </authorList>
    </citation>
    <scope>NUCLEOTIDE SEQUENCE</scope>
    <source>
        <strain evidence="4">PFS-001/15</strain>
        <tissue evidence="4">Leaf</tissue>
    </source>
</reference>
<evidence type="ECO:0000256" key="1">
    <source>
        <dbReference type="ARBA" id="ARBA00005215"/>
    </source>
</evidence>
<sequence length="313" mass="36243">MKLFKLCIPYLPADVGDEEYHNNMWGHTRMPTLLRSTQTSMTSADSMLHNREDMSYQEYVEIHSRCMRQLGLTVSFVKFFFFVGFVMFHNHVSSSKTDEGFDPLDGSSNIISAVSTGSIKGVYSPYHSNDISTVNELLSLSPSTWPLRKDTQSGYCMYWSSVIFVLMHGEFVLTQENIEIPKTGKIYYFKEENYQMWDESTLMISRTLVHMKNLTRLGTLEVWSEIFTGICCTVGFMGAAKSKNGMLKLLYECAPKSFMLNKVEENDHMVTRENYIQPTKGFRYIHQWVPLYNGSKVEVKMLEKYLARVMYQT</sequence>